<proteinExistence type="predicted"/>
<sequence length="166" mass="16373">MPASTTIRPGRLASVIGSCLLGLGALALLAACATGGSPGSSSSPTGSAGTSSTIVGTWLVDPAETLPTEPFLTVVDDGTWVASDGCNVVRGTWELAADGTLTTTAGPSTLIGCEGKALPTYFSNATSASVDGDTLVLQDAAGETIALKAGQEPRKQVTTSTTAPST</sequence>
<reference evidence="3 5" key="2">
    <citation type="submission" date="2020-08" db="EMBL/GenBank/DDBJ databases">
        <title>Sequencing the genomes of 1000 actinobacteria strains.</title>
        <authorList>
            <person name="Klenk H.-P."/>
        </authorList>
    </citation>
    <scope>NUCLEOTIDE SEQUENCE [LARGE SCALE GENOMIC DNA]</scope>
    <source>
        <strain evidence="3 5">DSM 21065</strain>
    </source>
</reference>
<dbReference type="EMBL" id="JPXF01000007">
    <property type="protein sequence ID" value="KGJ80084.1"/>
    <property type="molecule type" value="Genomic_DNA"/>
</dbReference>
<dbReference type="Pfam" id="PF03724">
    <property type="entry name" value="META"/>
    <property type="match status" value="1"/>
</dbReference>
<evidence type="ECO:0000313" key="2">
    <source>
        <dbReference type="EMBL" id="KGJ80084.1"/>
    </source>
</evidence>
<accession>A0A099JNX7</accession>
<dbReference type="eggNOG" id="COG3187">
    <property type="taxonomic scope" value="Bacteria"/>
</dbReference>
<organism evidence="2 4">
    <name type="scientific">Cryobacterium roopkundense</name>
    <dbReference type="NCBI Taxonomy" id="1001240"/>
    <lineage>
        <taxon>Bacteria</taxon>
        <taxon>Bacillati</taxon>
        <taxon>Actinomycetota</taxon>
        <taxon>Actinomycetes</taxon>
        <taxon>Micrococcales</taxon>
        <taxon>Microbacteriaceae</taxon>
        <taxon>Cryobacterium</taxon>
    </lineage>
</organism>
<dbReference type="InterPro" id="IPR005184">
    <property type="entry name" value="DUF306_Meta_HslJ"/>
</dbReference>
<dbReference type="Proteomes" id="UP000561726">
    <property type="component" value="Unassembled WGS sequence"/>
</dbReference>
<name>A0A099JNX7_9MICO</name>
<evidence type="ECO:0000313" key="3">
    <source>
        <dbReference type="EMBL" id="MBB5641613.1"/>
    </source>
</evidence>
<feature type="domain" description="DUF306" evidence="1">
    <location>
        <begin position="68"/>
        <end position="145"/>
    </location>
</feature>
<dbReference type="AlphaFoldDB" id="A0A099JNX7"/>
<evidence type="ECO:0000259" key="1">
    <source>
        <dbReference type="Pfam" id="PF03724"/>
    </source>
</evidence>
<reference evidence="2 4" key="1">
    <citation type="submission" date="2014-08" db="EMBL/GenBank/DDBJ databases">
        <authorList>
            <person name="Sisinthy S."/>
        </authorList>
    </citation>
    <scope>NUCLEOTIDE SEQUENCE [LARGE SCALE GENOMIC DNA]</scope>
    <source>
        <strain evidence="2 4">RuG17</strain>
    </source>
</reference>
<dbReference type="OrthoDB" id="4990393at2"/>
<protein>
    <submittedName>
        <fullName evidence="3">Heat shock protein HslJ</fullName>
    </submittedName>
</protein>
<comment type="caution">
    <text evidence="2">The sequence shown here is derived from an EMBL/GenBank/DDBJ whole genome shotgun (WGS) entry which is preliminary data.</text>
</comment>
<dbReference type="InterPro" id="IPR038670">
    <property type="entry name" value="HslJ-like_sf"/>
</dbReference>
<dbReference type="STRING" id="1001240.GY21_02970"/>
<evidence type="ECO:0000313" key="5">
    <source>
        <dbReference type="Proteomes" id="UP000561726"/>
    </source>
</evidence>
<dbReference type="RefSeq" id="WP_035835110.1">
    <property type="nucleotide sequence ID" value="NZ_JACHBQ010000001.1"/>
</dbReference>
<keyword evidence="4" id="KW-1185">Reference proteome</keyword>
<dbReference type="Gene3D" id="2.40.128.270">
    <property type="match status" value="1"/>
</dbReference>
<dbReference type="EMBL" id="JACHBQ010000001">
    <property type="protein sequence ID" value="MBB5641613.1"/>
    <property type="molecule type" value="Genomic_DNA"/>
</dbReference>
<gene>
    <name evidence="3" type="ORF">BJ997_002161</name>
    <name evidence="2" type="ORF">GY21_02970</name>
</gene>
<evidence type="ECO:0000313" key="4">
    <source>
        <dbReference type="Proteomes" id="UP000029864"/>
    </source>
</evidence>
<dbReference type="Proteomes" id="UP000029864">
    <property type="component" value="Unassembled WGS sequence"/>
</dbReference>
<keyword evidence="3" id="KW-0346">Stress response</keyword>